<evidence type="ECO:0000313" key="2">
    <source>
        <dbReference type="EMBL" id="KAG5765922.1"/>
    </source>
</evidence>
<reference evidence="2" key="1">
    <citation type="journal article" date="2020" name="bioRxiv">
        <title>Historical genomics reveals the evolutionary mechanisms behind multiple outbreaks of the host-specific coffee wilt pathogen Fusarium xylarioides.</title>
        <authorList>
            <person name="Peck D."/>
            <person name="Nowell R.W."/>
            <person name="Flood J."/>
            <person name="Ryan M.J."/>
            <person name="Barraclough T.G."/>
        </authorList>
    </citation>
    <scope>NUCLEOTIDE SEQUENCE</scope>
    <source>
        <strain evidence="2">IMI 127659i</strain>
    </source>
</reference>
<feature type="region of interest" description="Disordered" evidence="1">
    <location>
        <begin position="40"/>
        <end position="103"/>
    </location>
</feature>
<sequence>MSSFTPINARQMEEKRRTQAKRCYWCVVRGSLEEPCEHWDRSYGKGRRCDDEMHHDKKEDTAVEAETKVSVKPETEATAKEETEPTVEERVSVESSSSTSSVKVNNRKTCSRCNGKEYNMSNFKDHNKVHFLEDHGVPARFPCNCCKEPGKCIVARCPKNIETYACISCLKSHRQCSFNGLKAERREKCKPGLHPALLRPVSIVKA</sequence>
<protein>
    <submittedName>
        <fullName evidence="2">Uncharacterized protein</fullName>
    </submittedName>
</protein>
<keyword evidence="3" id="KW-1185">Reference proteome</keyword>
<organism evidence="2 3">
    <name type="scientific">Fusarium xylarioides</name>
    <dbReference type="NCBI Taxonomy" id="221167"/>
    <lineage>
        <taxon>Eukaryota</taxon>
        <taxon>Fungi</taxon>
        <taxon>Dikarya</taxon>
        <taxon>Ascomycota</taxon>
        <taxon>Pezizomycotina</taxon>
        <taxon>Sordariomycetes</taxon>
        <taxon>Hypocreomycetidae</taxon>
        <taxon>Hypocreales</taxon>
        <taxon>Nectriaceae</taxon>
        <taxon>Fusarium</taxon>
        <taxon>Fusarium fujikuroi species complex</taxon>
    </lineage>
</organism>
<dbReference type="OrthoDB" id="5086876at2759"/>
<proteinExistence type="predicted"/>
<feature type="compositionally biased region" description="Low complexity" evidence="1">
    <location>
        <begin position="93"/>
        <end position="103"/>
    </location>
</feature>
<name>A0A9P7HU85_9HYPO</name>
<accession>A0A9P7HU85</accession>
<dbReference type="Proteomes" id="UP000750502">
    <property type="component" value="Unassembled WGS sequence"/>
</dbReference>
<dbReference type="AlphaFoldDB" id="A0A9P7HU85"/>
<dbReference type="EMBL" id="JADFTT010000179">
    <property type="protein sequence ID" value="KAG5765922.1"/>
    <property type="molecule type" value="Genomic_DNA"/>
</dbReference>
<evidence type="ECO:0000313" key="3">
    <source>
        <dbReference type="Proteomes" id="UP000750502"/>
    </source>
</evidence>
<feature type="compositionally biased region" description="Basic and acidic residues" evidence="1">
    <location>
        <begin position="40"/>
        <end position="92"/>
    </location>
</feature>
<comment type="caution">
    <text evidence="2">The sequence shown here is derived from an EMBL/GenBank/DDBJ whole genome shotgun (WGS) entry which is preliminary data.</text>
</comment>
<evidence type="ECO:0000256" key="1">
    <source>
        <dbReference type="SAM" id="MobiDB-lite"/>
    </source>
</evidence>
<gene>
    <name evidence="2" type="ORF">H9Q72_006001</name>
</gene>
<reference evidence="2" key="2">
    <citation type="submission" date="2020-10" db="EMBL/GenBank/DDBJ databases">
        <authorList>
            <person name="Peck L.D."/>
            <person name="Nowell R.W."/>
            <person name="Flood J."/>
            <person name="Ryan M.J."/>
            <person name="Barraclough T.G."/>
        </authorList>
    </citation>
    <scope>NUCLEOTIDE SEQUENCE</scope>
    <source>
        <strain evidence="2">IMI 127659i</strain>
    </source>
</reference>